<evidence type="ECO:0000256" key="4">
    <source>
        <dbReference type="ARBA" id="ARBA00022692"/>
    </source>
</evidence>
<evidence type="ECO:0000256" key="9">
    <source>
        <dbReference type="ARBA" id="ARBA00023310"/>
    </source>
</evidence>
<evidence type="ECO:0000256" key="2">
    <source>
        <dbReference type="ARBA" id="ARBA00022448"/>
    </source>
</evidence>
<comment type="subcellular location">
    <subcellularLocation>
        <location evidence="12">Cell membrane</location>
        <topology evidence="12">Single-pass membrane protein</topology>
    </subcellularLocation>
    <subcellularLocation>
        <location evidence="11">Endomembrane system</location>
        <topology evidence="11">Single-pass membrane protein</topology>
    </subcellularLocation>
</comment>
<evidence type="ECO:0000256" key="12">
    <source>
        <dbReference type="HAMAP-Rule" id="MF_01398"/>
    </source>
</evidence>
<keyword evidence="12" id="KW-1003">Cell membrane</keyword>
<evidence type="ECO:0000313" key="15">
    <source>
        <dbReference type="EMBL" id="KJF40513.1"/>
    </source>
</evidence>
<protein>
    <recommendedName>
        <fullName evidence="12">ATP synthase subunit b</fullName>
    </recommendedName>
    <alternativeName>
        <fullName evidence="12">ATP synthase F(0) sector subunit b</fullName>
    </alternativeName>
    <alternativeName>
        <fullName evidence="12">ATPase subunit I</fullName>
    </alternativeName>
    <alternativeName>
        <fullName evidence="12">F-type ATPase subunit b</fullName>
        <shortName evidence="12">F-ATPase subunit b</shortName>
    </alternativeName>
</protein>
<keyword evidence="6 12" id="KW-1133">Transmembrane helix</keyword>
<keyword evidence="8 12" id="KW-0472">Membrane</keyword>
<accession>A0A0D8J3Y8</accession>
<proteinExistence type="inferred from homology"/>
<evidence type="ECO:0000256" key="13">
    <source>
        <dbReference type="RuleBase" id="RU003848"/>
    </source>
</evidence>
<name>A0A0D8J3Y8_9FIRM</name>
<dbReference type="EMBL" id="JXXK01000006">
    <property type="protein sequence ID" value="KJF40513.1"/>
    <property type="molecule type" value="Genomic_DNA"/>
</dbReference>
<dbReference type="RefSeq" id="WP_050004925.1">
    <property type="nucleotide sequence ID" value="NZ_DAWBJP010000001.1"/>
</dbReference>
<dbReference type="CDD" id="cd06503">
    <property type="entry name" value="ATP-synt_Fo_b"/>
    <property type="match status" value="1"/>
</dbReference>
<dbReference type="SUPFAM" id="SSF81573">
    <property type="entry name" value="F1F0 ATP synthase subunit B, membrane domain"/>
    <property type="match status" value="1"/>
</dbReference>
<dbReference type="Gene3D" id="1.20.5.620">
    <property type="entry name" value="F1F0 ATP synthase subunit B, membrane domain"/>
    <property type="match status" value="1"/>
</dbReference>
<keyword evidence="16" id="KW-1185">Reference proteome</keyword>
<keyword evidence="4 12" id="KW-0812">Transmembrane</keyword>
<evidence type="ECO:0000256" key="1">
    <source>
        <dbReference type="ARBA" id="ARBA00005513"/>
    </source>
</evidence>
<gene>
    <name evidence="12" type="primary">atpF</name>
    <name evidence="15" type="ORF">TQ39_06320</name>
</gene>
<dbReference type="PANTHER" id="PTHR33445">
    <property type="entry name" value="ATP SYNTHASE SUBUNIT B', CHLOROPLASTIC"/>
    <property type="match status" value="1"/>
</dbReference>
<comment type="caution">
    <text evidence="15">The sequence shown here is derived from an EMBL/GenBank/DDBJ whole genome shotgun (WGS) entry which is preliminary data.</text>
</comment>
<dbReference type="NCBIfam" id="TIGR01144">
    <property type="entry name" value="ATP_synt_b"/>
    <property type="match status" value="1"/>
</dbReference>
<dbReference type="InterPro" id="IPR002146">
    <property type="entry name" value="ATP_synth_b/b'su_bac/chlpt"/>
</dbReference>
<keyword evidence="2 12" id="KW-0813">Transport</keyword>
<dbReference type="Pfam" id="PF00430">
    <property type="entry name" value="ATP-synt_B"/>
    <property type="match status" value="1"/>
</dbReference>
<dbReference type="InterPro" id="IPR050059">
    <property type="entry name" value="ATP_synthase_B_chain"/>
</dbReference>
<evidence type="ECO:0000256" key="10">
    <source>
        <dbReference type="ARBA" id="ARBA00025198"/>
    </source>
</evidence>
<comment type="function">
    <text evidence="10 12">F(1)F(0) ATP synthase produces ATP from ADP in the presence of a proton or sodium gradient. F-type ATPases consist of two structural domains, F(1) containing the extramembraneous catalytic core and F(0) containing the membrane proton channel, linked together by a central stalk and a peripheral stalk. During catalysis, ATP synthesis in the catalytic domain of F(1) is coupled via a rotary mechanism of the central stalk subunits to proton translocation.</text>
</comment>
<evidence type="ECO:0000313" key="16">
    <source>
        <dbReference type="Proteomes" id="UP000032483"/>
    </source>
</evidence>
<sequence>MKQFQDLVTLAPWTFIFQICNLLILTAGVKHFLFKPVEQILAKRKEEIEASYTEAEKAEGDAQAMKEEYETRLASAKEEAAEIVKSATARANARGEELVSAARAEAAALKSKADAEIESERRKAAGELKNDISELALDIAGRVVEKEIDPETHKELIDDFISRVGDAS</sequence>
<dbReference type="GO" id="GO:0046961">
    <property type="term" value="F:proton-transporting ATPase activity, rotational mechanism"/>
    <property type="evidence" value="ECO:0007669"/>
    <property type="project" value="TreeGrafter"/>
</dbReference>
<feature type="coiled-coil region" evidence="14">
    <location>
        <begin position="48"/>
        <end position="86"/>
    </location>
</feature>
<dbReference type="GO" id="GO:0012505">
    <property type="term" value="C:endomembrane system"/>
    <property type="evidence" value="ECO:0007669"/>
    <property type="project" value="UniProtKB-SubCell"/>
</dbReference>
<dbReference type="HAMAP" id="MF_01398">
    <property type="entry name" value="ATP_synth_b_bprime"/>
    <property type="match status" value="1"/>
</dbReference>
<dbReference type="InterPro" id="IPR028987">
    <property type="entry name" value="ATP_synth_B-like_membr_sf"/>
</dbReference>
<dbReference type="AlphaFoldDB" id="A0A0D8J3Y8"/>
<dbReference type="GO" id="GO:0046933">
    <property type="term" value="F:proton-transporting ATP synthase activity, rotational mechanism"/>
    <property type="evidence" value="ECO:0007669"/>
    <property type="project" value="UniProtKB-UniRule"/>
</dbReference>
<organism evidence="15 16">
    <name type="scientific">Ruthenibacterium lactatiformans</name>
    <dbReference type="NCBI Taxonomy" id="1550024"/>
    <lineage>
        <taxon>Bacteria</taxon>
        <taxon>Bacillati</taxon>
        <taxon>Bacillota</taxon>
        <taxon>Clostridia</taxon>
        <taxon>Eubacteriales</taxon>
        <taxon>Oscillospiraceae</taxon>
        <taxon>Ruthenibacterium</taxon>
    </lineage>
</organism>
<dbReference type="GeneID" id="42856230"/>
<comment type="function">
    <text evidence="12">Component of the F(0) channel, it forms part of the peripheral stalk, linking F(1) to F(0).</text>
</comment>
<evidence type="ECO:0000256" key="6">
    <source>
        <dbReference type="ARBA" id="ARBA00022989"/>
    </source>
</evidence>
<dbReference type="Proteomes" id="UP000032483">
    <property type="component" value="Unassembled WGS sequence"/>
</dbReference>
<evidence type="ECO:0000256" key="7">
    <source>
        <dbReference type="ARBA" id="ARBA00023065"/>
    </source>
</evidence>
<feature type="transmembrane region" description="Helical" evidence="12">
    <location>
        <begin position="12"/>
        <end position="34"/>
    </location>
</feature>
<keyword evidence="14" id="KW-0175">Coiled coil</keyword>
<dbReference type="GO" id="GO:0005886">
    <property type="term" value="C:plasma membrane"/>
    <property type="evidence" value="ECO:0007669"/>
    <property type="project" value="UniProtKB-SubCell"/>
</dbReference>
<dbReference type="InterPro" id="IPR005864">
    <property type="entry name" value="ATP_synth_F0_bsu_bac"/>
</dbReference>
<reference evidence="15" key="1">
    <citation type="submission" date="2015-02" db="EMBL/GenBank/DDBJ databases">
        <title>A novel member of the family Ruminococcaceae isolated from human feces.</title>
        <authorList>
            <person name="Shkoporov A.N."/>
            <person name="Chaplin A.V."/>
            <person name="Motuzova O.V."/>
            <person name="Kafarskaia L.I."/>
            <person name="Khokhlova E.V."/>
            <person name="Efimov B.A."/>
        </authorList>
    </citation>
    <scope>NUCLEOTIDE SEQUENCE [LARGE SCALE GENOMIC DNA]</scope>
    <source>
        <strain evidence="15">585-1</strain>
    </source>
</reference>
<evidence type="ECO:0000256" key="11">
    <source>
        <dbReference type="ARBA" id="ARBA00037847"/>
    </source>
</evidence>
<evidence type="ECO:0000256" key="14">
    <source>
        <dbReference type="SAM" id="Coils"/>
    </source>
</evidence>
<keyword evidence="5 12" id="KW-0375">Hydrogen ion transport</keyword>
<evidence type="ECO:0000256" key="8">
    <source>
        <dbReference type="ARBA" id="ARBA00023136"/>
    </source>
</evidence>
<evidence type="ECO:0000256" key="3">
    <source>
        <dbReference type="ARBA" id="ARBA00022547"/>
    </source>
</evidence>
<evidence type="ECO:0000256" key="5">
    <source>
        <dbReference type="ARBA" id="ARBA00022781"/>
    </source>
</evidence>
<comment type="similarity">
    <text evidence="1 12 13">Belongs to the ATPase B chain family.</text>
</comment>
<keyword evidence="3 12" id="KW-0138">CF(0)</keyword>
<comment type="subunit">
    <text evidence="12">F-type ATPases have 2 components, F(1) - the catalytic core - and F(0) - the membrane proton channel. F(1) has five subunits: alpha(3), beta(3), gamma(1), delta(1), epsilon(1). F(0) has three main subunits: a(1), b(2) and c(10-14). The alpha and beta chains form an alternating ring which encloses part of the gamma chain. F(1) is attached to F(0) by a central stalk formed by the gamma and epsilon chains, while a peripheral stalk is formed by the delta and b chains.</text>
</comment>
<dbReference type="PANTHER" id="PTHR33445:SF2">
    <property type="entry name" value="ATP SYNTHASE SUBUNIT B', CHLOROPLASTIC"/>
    <property type="match status" value="1"/>
</dbReference>
<keyword evidence="7 12" id="KW-0406">Ion transport</keyword>
<keyword evidence="9 12" id="KW-0066">ATP synthesis</keyword>
<dbReference type="GO" id="GO:0045259">
    <property type="term" value="C:proton-transporting ATP synthase complex"/>
    <property type="evidence" value="ECO:0007669"/>
    <property type="project" value="UniProtKB-KW"/>
</dbReference>